<proteinExistence type="inferred from homology"/>
<dbReference type="PROSITE" id="PS50102">
    <property type="entry name" value="RRM"/>
    <property type="match status" value="2"/>
</dbReference>
<keyword evidence="2" id="KW-0507">mRNA processing</keyword>
<evidence type="ECO:0000256" key="7">
    <source>
        <dbReference type="SAM" id="MobiDB-lite"/>
    </source>
</evidence>
<reference evidence="11" key="2">
    <citation type="submission" date="2025-04" db="UniProtKB">
        <authorList>
            <consortium name="RefSeq"/>
        </authorList>
    </citation>
    <scope>IDENTIFICATION</scope>
    <source>
        <strain evidence="11">USDA-PBARC FA_bdor</strain>
        <tissue evidence="11">Whole organism</tissue>
    </source>
</reference>
<dbReference type="InterPro" id="IPR034392">
    <property type="entry name" value="TatSF1-like_RRM1"/>
</dbReference>
<evidence type="ECO:0000256" key="3">
    <source>
        <dbReference type="ARBA" id="ARBA00022737"/>
    </source>
</evidence>
<keyword evidence="10" id="KW-1185">Reference proteome</keyword>
<evidence type="ECO:0000256" key="1">
    <source>
        <dbReference type="ARBA" id="ARBA00007747"/>
    </source>
</evidence>
<dbReference type="Gene3D" id="3.30.70.330">
    <property type="match status" value="2"/>
</dbReference>
<keyword evidence="3" id="KW-0677">Repeat</keyword>
<dbReference type="GeneID" id="105264827"/>
<evidence type="ECO:0000256" key="6">
    <source>
        <dbReference type="PROSITE-ProRule" id="PRU00176"/>
    </source>
</evidence>
<name>A0A0C9RRA1_9HYME</name>
<accession>A0A0C9RRA1</accession>
<dbReference type="InterPro" id="IPR003954">
    <property type="entry name" value="RRM_euk-type"/>
</dbReference>
<dbReference type="SUPFAM" id="SSF54928">
    <property type="entry name" value="RNA-binding domain, RBD"/>
    <property type="match status" value="2"/>
</dbReference>
<keyword evidence="5" id="KW-0508">mRNA splicing</keyword>
<feature type="region of interest" description="Disordered" evidence="7">
    <location>
        <begin position="1"/>
        <end position="72"/>
    </location>
</feature>
<evidence type="ECO:0000313" key="11">
    <source>
        <dbReference type="RefSeq" id="XP_011300274.1"/>
    </source>
</evidence>
<gene>
    <name evidence="9" type="primary">Htatsf1</name>
    <name evidence="11" type="synonym">barc</name>
    <name evidence="9" type="ORF">g.24178</name>
</gene>
<dbReference type="InterPro" id="IPR035979">
    <property type="entry name" value="RBD_domain_sf"/>
</dbReference>
<dbReference type="KEGG" id="fas:105264827"/>
<dbReference type="CTD" id="40369"/>
<feature type="domain" description="RRM" evidence="8">
    <location>
        <begin position="255"/>
        <end position="339"/>
    </location>
</feature>
<feature type="compositionally biased region" description="Acidic residues" evidence="7">
    <location>
        <begin position="44"/>
        <end position="55"/>
    </location>
</feature>
<evidence type="ECO:0000313" key="9">
    <source>
        <dbReference type="EMBL" id="JAG80837.1"/>
    </source>
</evidence>
<dbReference type="GO" id="GO:0005684">
    <property type="term" value="C:U2-type spliceosomal complex"/>
    <property type="evidence" value="ECO:0007669"/>
    <property type="project" value="TreeGrafter"/>
</dbReference>
<dbReference type="AlphaFoldDB" id="A0A0C9RRA1"/>
<evidence type="ECO:0000313" key="10">
    <source>
        <dbReference type="Proteomes" id="UP000694866"/>
    </source>
</evidence>
<dbReference type="GO" id="GO:0003723">
    <property type="term" value="F:RNA binding"/>
    <property type="evidence" value="ECO:0007669"/>
    <property type="project" value="UniProtKB-UniRule"/>
</dbReference>
<dbReference type="GO" id="GO:0000398">
    <property type="term" value="P:mRNA splicing, via spliceosome"/>
    <property type="evidence" value="ECO:0007669"/>
    <property type="project" value="InterPro"/>
</dbReference>
<dbReference type="SMART" id="SM00360">
    <property type="entry name" value="RRM"/>
    <property type="match status" value="2"/>
</dbReference>
<dbReference type="PANTHER" id="PTHR15608:SF0">
    <property type="entry name" value="HIV TAT-SPECIFIC FACTOR 1"/>
    <property type="match status" value="1"/>
</dbReference>
<dbReference type="InterPro" id="IPR000504">
    <property type="entry name" value="RRM_dom"/>
</dbReference>
<feature type="region of interest" description="Disordered" evidence="7">
    <location>
        <begin position="209"/>
        <end position="239"/>
    </location>
</feature>
<sequence>MSVNSESVEMSERSNDSGELVVSSEGNSRKNVPYELSGGKSQDDGEEFDTDEEEESKPSKSGVEPSSNDYEKHLSYEGDVCIYTEPGTGRKLVWDKEKNSWEPQVSENPMENYEFDGKNYVYTDKTSNVTYKFDQERKEWVVKEDRGSGPEVAAPGGTYGFEDDTHTYTDPSDGSVYMWDREKSAWFPKIDDDFMARYQMSYGFTDSNARVPSPTAPKVDEKAKKEADKELKKAEAKRKATEPPTWFEVDEAHNTAIYISGLPLDITMDELIELVGKCGLVARDDKNRDKIKMYRDADGNPKGDALCTYIKVESVDLALKVLDGSQMRGKTISIQRAKFQMKGQYDPTLKPKRKKKDKDRQKKIQEKLFDWRPDRLPGEPMKCERVVTIKNLFTPEDFDRDVALLLEYQQDIRSECSKCGDVRKVTVYDRHPEGVAQITFREPSEAQACIQLLNGRWFGQRKITAEIWDGKTKYKIAETDAEIEARLDKWDKFLEQEDEKKEAAKANVQPKT</sequence>
<dbReference type="CDD" id="cd12282">
    <property type="entry name" value="RRM2_TatSF1_like"/>
    <property type="match status" value="1"/>
</dbReference>
<evidence type="ECO:0000256" key="4">
    <source>
        <dbReference type="ARBA" id="ARBA00022884"/>
    </source>
</evidence>
<keyword evidence="4 6" id="KW-0694">RNA-binding</keyword>
<evidence type="ECO:0000256" key="2">
    <source>
        <dbReference type="ARBA" id="ARBA00022664"/>
    </source>
</evidence>
<dbReference type="GO" id="GO:0005686">
    <property type="term" value="C:U2 snRNP"/>
    <property type="evidence" value="ECO:0007669"/>
    <property type="project" value="TreeGrafter"/>
</dbReference>
<organism evidence="9">
    <name type="scientific">Fopius arisanus</name>
    <dbReference type="NCBI Taxonomy" id="64838"/>
    <lineage>
        <taxon>Eukaryota</taxon>
        <taxon>Metazoa</taxon>
        <taxon>Ecdysozoa</taxon>
        <taxon>Arthropoda</taxon>
        <taxon>Hexapoda</taxon>
        <taxon>Insecta</taxon>
        <taxon>Pterygota</taxon>
        <taxon>Neoptera</taxon>
        <taxon>Endopterygota</taxon>
        <taxon>Hymenoptera</taxon>
        <taxon>Apocrita</taxon>
        <taxon>Ichneumonoidea</taxon>
        <taxon>Braconidae</taxon>
        <taxon>Opiinae</taxon>
        <taxon>Fopius</taxon>
    </lineage>
</organism>
<dbReference type="InterPro" id="IPR034393">
    <property type="entry name" value="TatSF1-like"/>
</dbReference>
<reference evidence="9" key="1">
    <citation type="submission" date="2015-01" db="EMBL/GenBank/DDBJ databases">
        <title>Transcriptome Assembly of Fopius arisanus.</title>
        <authorList>
            <person name="Geib S."/>
        </authorList>
    </citation>
    <scope>NUCLEOTIDE SEQUENCE</scope>
</reference>
<dbReference type="SMART" id="SM00361">
    <property type="entry name" value="RRM_1"/>
    <property type="match status" value="1"/>
</dbReference>
<accession>A0A9R1SZI6</accession>
<dbReference type="PANTHER" id="PTHR15608">
    <property type="entry name" value="SPLICING FACTOR U2AF-ASSOCIATED PROTEIN 2"/>
    <property type="match status" value="1"/>
</dbReference>
<evidence type="ECO:0000259" key="8">
    <source>
        <dbReference type="PROSITE" id="PS50102"/>
    </source>
</evidence>
<dbReference type="Pfam" id="PF00076">
    <property type="entry name" value="RRM_1"/>
    <property type="match status" value="2"/>
</dbReference>
<evidence type="ECO:0000256" key="5">
    <source>
        <dbReference type="ARBA" id="ARBA00023187"/>
    </source>
</evidence>
<protein>
    <submittedName>
        <fullName evidence="11">HIV Tat-specific factor 1 homolog</fullName>
    </submittedName>
    <submittedName>
        <fullName evidence="9">Htatsf1 protein</fullName>
    </submittedName>
</protein>
<feature type="domain" description="RRM" evidence="8">
    <location>
        <begin position="385"/>
        <end position="470"/>
    </location>
</feature>
<dbReference type="RefSeq" id="XP_011300274.1">
    <property type="nucleotide sequence ID" value="XM_011301972.1"/>
</dbReference>
<dbReference type="EMBL" id="GBYB01011070">
    <property type="protein sequence ID" value="JAG80837.1"/>
    <property type="molecule type" value="Transcribed_RNA"/>
</dbReference>
<feature type="region of interest" description="Disordered" evidence="7">
    <location>
        <begin position="142"/>
        <end position="166"/>
    </location>
</feature>
<dbReference type="InterPro" id="IPR012677">
    <property type="entry name" value="Nucleotide-bd_a/b_plait_sf"/>
</dbReference>
<feature type="compositionally biased region" description="Basic and acidic residues" evidence="7">
    <location>
        <begin position="218"/>
        <end position="239"/>
    </location>
</feature>
<dbReference type="Proteomes" id="UP000694866">
    <property type="component" value="Unplaced"/>
</dbReference>
<comment type="similarity">
    <text evidence="1">Belongs to the HTATSF1 family.</text>
</comment>
<dbReference type="OrthoDB" id="10258585at2759"/>
<dbReference type="FunFam" id="3.30.70.330:FF:000105">
    <property type="entry name" value="HIV Tat-specific factor 1 homolog"/>
    <property type="match status" value="1"/>
</dbReference>
<dbReference type="CDD" id="cd12281">
    <property type="entry name" value="RRM1_TatSF1_like"/>
    <property type="match status" value="1"/>
</dbReference>